<proteinExistence type="predicted"/>
<name>A0A542ZMS9_9MICO</name>
<evidence type="ECO:0000313" key="2">
    <source>
        <dbReference type="EMBL" id="TQL61661.1"/>
    </source>
</evidence>
<feature type="region of interest" description="Disordered" evidence="1">
    <location>
        <begin position="69"/>
        <end position="90"/>
    </location>
</feature>
<dbReference type="RefSeq" id="WP_141789412.1">
    <property type="nucleotide sequence ID" value="NZ_BAAAKX010000018.1"/>
</dbReference>
<keyword evidence="3" id="KW-1185">Reference proteome</keyword>
<sequence>MNVTTVAEASEVRVTPDLPSRIRRAIAHQDRAELDLLQPLIRALAYREVTVGEVKALDAQQALWLVAEREKEDGGSARARRWSSPGTTAG</sequence>
<dbReference type="Proteomes" id="UP000319514">
    <property type="component" value="Unassembled WGS sequence"/>
</dbReference>
<dbReference type="AlphaFoldDB" id="A0A542ZMS9"/>
<reference evidence="2 3" key="1">
    <citation type="submission" date="2019-06" db="EMBL/GenBank/DDBJ databases">
        <title>Sequencing the genomes of 1000 actinobacteria strains.</title>
        <authorList>
            <person name="Klenk H.-P."/>
        </authorList>
    </citation>
    <scope>NUCLEOTIDE SEQUENCE [LARGE SCALE GENOMIC DNA]</scope>
    <source>
        <strain evidence="2 3">DSM 18082</strain>
    </source>
</reference>
<evidence type="ECO:0000313" key="3">
    <source>
        <dbReference type="Proteomes" id="UP000319514"/>
    </source>
</evidence>
<organism evidence="2 3">
    <name type="scientific">Oryzihumus leptocrescens</name>
    <dbReference type="NCBI Taxonomy" id="297536"/>
    <lineage>
        <taxon>Bacteria</taxon>
        <taxon>Bacillati</taxon>
        <taxon>Actinomycetota</taxon>
        <taxon>Actinomycetes</taxon>
        <taxon>Micrococcales</taxon>
        <taxon>Intrasporangiaceae</taxon>
        <taxon>Oryzihumus</taxon>
    </lineage>
</organism>
<evidence type="ECO:0000256" key="1">
    <source>
        <dbReference type="SAM" id="MobiDB-lite"/>
    </source>
</evidence>
<gene>
    <name evidence="2" type="ORF">FB474_3076</name>
</gene>
<dbReference type="EMBL" id="VFOQ01000001">
    <property type="protein sequence ID" value="TQL61661.1"/>
    <property type="molecule type" value="Genomic_DNA"/>
</dbReference>
<accession>A0A542ZMS9</accession>
<comment type="caution">
    <text evidence="2">The sequence shown here is derived from an EMBL/GenBank/DDBJ whole genome shotgun (WGS) entry which is preliminary data.</text>
</comment>
<protein>
    <submittedName>
        <fullName evidence="2">Uncharacterized protein</fullName>
    </submittedName>
</protein>